<gene>
    <name evidence="3" type="ORF">HYS17_05140</name>
</gene>
<dbReference type="InterPro" id="IPR000286">
    <property type="entry name" value="HDACs"/>
</dbReference>
<dbReference type="EMBL" id="CP066681">
    <property type="protein sequence ID" value="QQG37148.1"/>
    <property type="molecule type" value="Genomic_DNA"/>
</dbReference>
<dbReference type="Gene3D" id="3.40.800.20">
    <property type="entry name" value="Histone deacetylase domain"/>
    <property type="match status" value="1"/>
</dbReference>
<comment type="similarity">
    <text evidence="1">Belongs to the histone deacetylase family.</text>
</comment>
<protein>
    <submittedName>
        <fullName evidence="3">Histone deacetylase family protein</fullName>
    </submittedName>
</protein>
<sequence>MNTLTLYIPREGLKHQTGHSHPESPDRLNAILSLLQKSPFMALPQIEATEAELHWIKRAHDPRYLERLEEMVPDYGQTYLDNDTVLSPGSWAAALTAAGAVCQAVEDVTSGKTMRAFCAVRPPGHHAFPDHGEGFCLLNNIVIGALHAQSLGCARIAIVDFDVHHGNGSDAMTRIHDNIFYASTHQCPLYPGTGHAKDNIPNRILNIPMKAGDGSLPFRQVYEQRILPAVRHFQPDLLMISAGFDAHKDDPLAQMELETADFAWITAELAKLARECCRGKLVSALEGGYNLAALSDSVAAHLKALMD</sequence>
<dbReference type="InterPro" id="IPR037138">
    <property type="entry name" value="His_deacetylse_dom_sf"/>
</dbReference>
<name>A0A7T5R423_9BACT</name>
<dbReference type="InterPro" id="IPR023801">
    <property type="entry name" value="His_deacetylse_dom"/>
</dbReference>
<dbReference type="SUPFAM" id="SSF52768">
    <property type="entry name" value="Arginase/deacetylase"/>
    <property type="match status" value="1"/>
</dbReference>
<reference evidence="3 4" key="1">
    <citation type="submission" date="2020-07" db="EMBL/GenBank/DDBJ databases">
        <title>Huge and variable diversity of episymbiotic CPR bacteria and DPANN archaea in groundwater ecosystems.</title>
        <authorList>
            <person name="He C.Y."/>
            <person name="Keren R."/>
            <person name="Whittaker M."/>
            <person name="Farag I.F."/>
            <person name="Doudna J."/>
            <person name="Cate J.H.D."/>
            <person name="Banfield J.F."/>
        </authorList>
    </citation>
    <scope>NUCLEOTIDE SEQUENCE [LARGE SCALE GENOMIC DNA]</scope>
    <source>
        <strain evidence="3">NC_groundwater_70_Ag_B-0.1um_54_66</strain>
    </source>
</reference>
<dbReference type="PRINTS" id="PR01270">
    <property type="entry name" value="HDASUPER"/>
</dbReference>
<dbReference type="Proteomes" id="UP000595362">
    <property type="component" value="Chromosome"/>
</dbReference>
<dbReference type="PANTHER" id="PTHR10625:SF10">
    <property type="entry name" value="HISTONE DEACETYLASE HDAC1"/>
    <property type="match status" value="1"/>
</dbReference>
<feature type="domain" description="Histone deacetylase" evidence="2">
    <location>
        <begin position="21"/>
        <end position="305"/>
    </location>
</feature>
<dbReference type="CDD" id="cd11599">
    <property type="entry name" value="HDAC_classII_2"/>
    <property type="match status" value="1"/>
</dbReference>
<dbReference type="GO" id="GO:0004407">
    <property type="term" value="F:histone deacetylase activity"/>
    <property type="evidence" value="ECO:0007669"/>
    <property type="project" value="TreeGrafter"/>
</dbReference>
<proteinExistence type="inferred from homology"/>
<dbReference type="PANTHER" id="PTHR10625">
    <property type="entry name" value="HISTONE DEACETYLASE HDAC1-RELATED"/>
    <property type="match status" value="1"/>
</dbReference>
<dbReference type="InterPro" id="IPR023696">
    <property type="entry name" value="Ureohydrolase_dom_sf"/>
</dbReference>
<evidence type="ECO:0000313" key="3">
    <source>
        <dbReference type="EMBL" id="QQG37148.1"/>
    </source>
</evidence>
<evidence type="ECO:0000256" key="1">
    <source>
        <dbReference type="ARBA" id="ARBA00005947"/>
    </source>
</evidence>
<dbReference type="GO" id="GO:0040029">
    <property type="term" value="P:epigenetic regulation of gene expression"/>
    <property type="evidence" value="ECO:0007669"/>
    <property type="project" value="TreeGrafter"/>
</dbReference>
<evidence type="ECO:0000259" key="2">
    <source>
        <dbReference type="Pfam" id="PF00850"/>
    </source>
</evidence>
<accession>A0A7T5R423</accession>
<organism evidence="3 4">
    <name type="scientific">Micavibrio aeruginosavorus</name>
    <dbReference type="NCBI Taxonomy" id="349221"/>
    <lineage>
        <taxon>Bacteria</taxon>
        <taxon>Pseudomonadati</taxon>
        <taxon>Bdellovibrionota</taxon>
        <taxon>Bdellovibrionia</taxon>
        <taxon>Bdellovibrionales</taxon>
        <taxon>Pseudobdellovibrionaceae</taxon>
        <taxon>Micavibrio</taxon>
    </lineage>
</organism>
<dbReference type="Pfam" id="PF00850">
    <property type="entry name" value="Hist_deacetyl"/>
    <property type="match status" value="1"/>
</dbReference>
<dbReference type="AlphaFoldDB" id="A0A7T5R423"/>
<evidence type="ECO:0000313" key="4">
    <source>
        <dbReference type="Proteomes" id="UP000595362"/>
    </source>
</evidence>